<organism evidence="3 4">
    <name type="scientific">Pristionchus entomophagus</name>
    <dbReference type="NCBI Taxonomy" id="358040"/>
    <lineage>
        <taxon>Eukaryota</taxon>
        <taxon>Metazoa</taxon>
        <taxon>Ecdysozoa</taxon>
        <taxon>Nematoda</taxon>
        <taxon>Chromadorea</taxon>
        <taxon>Rhabditida</taxon>
        <taxon>Rhabditina</taxon>
        <taxon>Diplogasteromorpha</taxon>
        <taxon>Diplogasteroidea</taxon>
        <taxon>Neodiplogasteridae</taxon>
        <taxon>Pristionchus</taxon>
    </lineage>
</organism>
<evidence type="ECO:0000256" key="1">
    <source>
        <dbReference type="SAM" id="MobiDB-lite"/>
    </source>
</evidence>
<dbReference type="Proteomes" id="UP001432027">
    <property type="component" value="Unassembled WGS sequence"/>
</dbReference>
<dbReference type="PANTHER" id="PTHR21690">
    <property type="entry name" value="CUB DOMAIN-CONTAINING PROTEIN-RELATED"/>
    <property type="match status" value="1"/>
</dbReference>
<reference evidence="3" key="1">
    <citation type="submission" date="2023-10" db="EMBL/GenBank/DDBJ databases">
        <title>Genome assembly of Pristionchus species.</title>
        <authorList>
            <person name="Yoshida K."/>
            <person name="Sommer R.J."/>
        </authorList>
    </citation>
    <scope>NUCLEOTIDE SEQUENCE</scope>
    <source>
        <strain evidence="3">RS0144</strain>
    </source>
</reference>
<dbReference type="AlphaFoldDB" id="A0AAV5UEK0"/>
<keyword evidence="4" id="KW-1185">Reference proteome</keyword>
<dbReference type="EMBL" id="BTSX01000006">
    <property type="protein sequence ID" value="GMT04767.1"/>
    <property type="molecule type" value="Genomic_DNA"/>
</dbReference>
<sequence>GLLHLLIAALAANAAMAADDCKCVNPDQTIDPISAPMIFFQQPTIGGVSNGVPCAANCTFNAHAYGDKGLAITILANDLNNAKITVTDGPRTFLITKNTVQKDIDWKSTGDLLTFNFEGEVSPVATFMLVVQSTETRDPLPVIISTTAAAPTPPYDNLKYHNNPLLVADDIMIGIDLSSNDVENLKAFASDLISTLTITNATDCGAGTRLALHGLTNFDGFSPTYFPDWQYTLENALGNIKAMSQIGSGAFNIGPVSTFVESGFKKAGDEKLSASDCLNRGRIYLLLTTSQPAEYQPAKPAYGPIVNFIDRGVHPIIVTSLKEDKRPYYDQYGTKPTDTKGSNRWSYFNIDSGVTNFINNYLVDTIPDMSCQLSKDYKITLTKESINQREAISIPPYYDGMNSDQQNTDSMEEEAWGTSNTTVISNPPPFPSSKQRKPTI</sequence>
<accession>A0AAV5UEK0</accession>
<feature type="signal peptide" evidence="2">
    <location>
        <begin position="1"/>
        <end position="17"/>
    </location>
</feature>
<feature type="non-terminal residue" evidence="3">
    <location>
        <position position="1"/>
    </location>
</feature>
<feature type="region of interest" description="Disordered" evidence="1">
    <location>
        <begin position="395"/>
        <end position="440"/>
    </location>
</feature>
<evidence type="ECO:0000313" key="3">
    <source>
        <dbReference type="EMBL" id="GMT04767.1"/>
    </source>
</evidence>
<evidence type="ECO:0000256" key="2">
    <source>
        <dbReference type="SAM" id="SignalP"/>
    </source>
</evidence>
<gene>
    <name evidence="3" type="ORF">PENTCL1PPCAC_26941</name>
</gene>
<feature type="chain" id="PRO_5043753111" description="VWFA domain-containing protein" evidence="2">
    <location>
        <begin position="18"/>
        <end position="440"/>
    </location>
</feature>
<protein>
    <recommendedName>
        <fullName evidence="5">VWFA domain-containing protein</fullName>
    </recommendedName>
</protein>
<comment type="caution">
    <text evidence="3">The sequence shown here is derived from an EMBL/GenBank/DDBJ whole genome shotgun (WGS) entry which is preliminary data.</text>
</comment>
<evidence type="ECO:0000313" key="4">
    <source>
        <dbReference type="Proteomes" id="UP001432027"/>
    </source>
</evidence>
<name>A0AAV5UEK0_9BILA</name>
<dbReference type="PANTHER" id="PTHR21690:SF2">
    <property type="entry name" value="CUB DOMAIN-CONTAINING PROTEIN-RELATED"/>
    <property type="match status" value="1"/>
</dbReference>
<proteinExistence type="predicted"/>
<evidence type="ECO:0008006" key="5">
    <source>
        <dbReference type="Google" id="ProtNLM"/>
    </source>
</evidence>
<keyword evidence="2" id="KW-0732">Signal</keyword>